<dbReference type="Proteomes" id="UP001500791">
    <property type="component" value="Unassembled WGS sequence"/>
</dbReference>
<sequence length="127" mass="13611">MSVSPQKMIETVEAYVAAFETGDAEAVARLYAADAVVRDPVDAKPVEGRDAILAFYQASMATGARLSLEGPVRTASSIAAFAFSVHLTLPNGPCRIDVIDTFEFNPDGLIQQMTAYWGPNNMHGSTE</sequence>
<feature type="domain" description="SnoaL-like" evidence="1">
    <location>
        <begin position="12"/>
        <end position="112"/>
    </location>
</feature>
<keyword evidence="3" id="KW-1185">Reference proteome</keyword>
<organism evidence="2 3">
    <name type="scientific">Brevundimonas terrae</name>
    <dbReference type="NCBI Taxonomy" id="363631"/>
    <lineage>
        <taxon>Bacteria</taxon>
        <taxon>Pseudomonadati</taxon>
        <taxon>Pseudomonadota</taxon>
        <taxon>Alphaproteobacteria</taxon>
        <taxon>Caulobacterales</taxon>
        <taxon>Caulobacteraceae</taxon>
        <taxon>Brevundimonas</taxon>
    </lineage>
</organism>
<gene>
    <name evidence="2" type="ORF">GCM10009093_10340</name>
</gene>
<dbReference type="InterPro" id="IPR037401">
    <property type="entry name" value="SnoaL-like"/>
</dbReference>
<proteinExistence type="predicted"/>
<accession>A0ABP3HZ63</accession>
<comment type="caution">
    <text evidence="2">The sequence shown here is derived from an EMBL/GenBank/DDBJ whole genome shotgun (WGS) entry which is preliminary data.</text>
</comment>
<evidence type="ECO:0000313" key="3">
    <source>
        <dbReference type="Proteomes" id="UP001500791"/>
    </source>
</evidence>
<evidence type="ECO:0000313" key="2">
    <source>
        <dbReference type="EMBL" id="GAA0385380.1"/>
    </source>
</evidence>
<protein>
    <recommendedName>
        <fullName evidence="1">SnoaL-like domain-containing protein</fullName>
    </recommendedName>
</protein>
<name>A0ABP3HZ63_9CAUL</name>
<reference evidence="3" key="1">
    <citation type="journal article" date="2019" name="Int. J. Syst. Evol. Microbiol.">
        <title>The Global Catalogue of Microorganisms (GCM) 10K type strain sequencing project: providing services to taxonomists for standard genome sequencing and annotation.</title>
        <authorList>
            <consortium name="The Broad Institute Genomics Platform"/>
            <consortium name="The Broad Institute Genome Sequencing Center for Infectious Disease"/>
            <person name="Wu L."/>
            <person name="Ma J."/>
        </authorList>
    </citation>
    <scope>NUCLEOTIDE SEQUENCE [LARGE SCALE GENOMIC DNA]</scope>
    <source>
        <strain evidence="3">JCM 13476</strain>
    </source>
</reference>
<dbReference type="SUPFAM" id="SSF54427">
    <property type="entry name" value="NTF2-like"/>
    <property type="match status" value="1"/>
</dbReference>
<dbReference type="InterPro" id="IPR032710">
    <property type="entry name" value="NTF2-like_dom_sf"/>
</dbReference>
<evidence type="ECO:0000259" key="1">
    <source>
        <dbReference type="Pfam" id="PF12680"/>
    </source>
</evidence>
<dbReference type="EMBL" id="BAAAEJ010000003">
    <property type="protein sequence ID" value="GAA0385380.1"/>
    <property type="molecule type" value="Genomic_DNA"/>
</dbReference>
<dbReference type="Gene3D" id="3.10.450.50">
    <property type="match status" value="1"/>
</dbReference>
<dbReference type="RefSeq" id="WP_208380493.1">
    <property type="nucleotide sequence ID" value="NZ_BAAAEJ010000003.1"/>
</dbReference>
<dbReference type="Pfam" id="PF12680">
    <property type="entry name" value="SnoaL_2"/>
    <property type="match status" value="1"/>
</dbReference>